<name>A0AAE1Z9Y9_SCHME</name>
<evidence type="ECO:0000313" key="3">
    <source>
        <dbReference type="Proteomes" id="UP001292079"/>
    </source>
</evidence>
<feature type="compositionally biased region" description="Basic residues" evidence="1">
    <location>
        <begin position="1340"/>
        <end position="1351"/>
    </location>
</feature>
<feature type="compositionally biased region" description="Low complexity" evidence="1">
    <location>
        <begin position="1673"/>
        <end position="1688"/>
    </location>
</feature>
<feature type="compositionally biased region" description="Acidic residues" evidence="1">
    <location>
        <begin position="95"/>
        <end position="106"/>
    </location>
</feature>
<feature type="compositionally biased region" description="Low complexity" evidence="1">
    <location>
        <begin position="885"/>
        <end position="899"/>
    </location>
</feature>
<evidence type="ECO:0008006" key="4">
    <source>
        <dbReference type="Google" id="ProtNLM"/>
    </source>
</evidence>
<protein>
    <recommendedName>
        <fullName evidence="4">Rac guanyl-nucleotide exchange factor</fullName>
    </recommendedName>
</protein>
<feature type="region of interest" description="Disordered" evidence="1">
    <location>
        <begin position="1222"/>
        <end position="1242"/>
    </location>
</feature>
<feature type="compositionally biased region" description="Low complexity" evidence="1">
    <location>
        <begin position="1727"/>
        <end position="1738"/>
    </location>
</feature>
<proteinExistence type="predicted"/>
<feature type="region of interest" description="Disordered" evidence="1">
    <location>
        <begin position="281"/>
        <end position="305"/>
    </location>
</feature>
<feature type="region of interest" description="Disordered" evidence="1">
    <location>
        <begin position="1294"/>
        <end position="1401"/>
    </location>
</feature>
<feature type="compositionally biased region" description="Low complexity" evidence="1">
    <location>
        <begin position="1323"/>
        <end position="1332"/>
    </location>
</feature>
<feature type="compositionally biased region" description="Polar residues" evidence="1">
    <location>
        <begin position="1"/>
        <end position="10"/>
    </location>
</feature>
<reference evidence="2" key="2">
    <citation type="journal article" date="2023" name="Infect Dis Poverty">
        <title>Chromosome-scale genome of the human blood fluke Schistosoma mekongi and its implications for public health.</title>
        <authorList>
            <person name="Zhou M."/>
            <person name="Xu L."/>
            <person name="Xu D."/>
            <person name="Chen W."/>
            <person name="Khan J."/>
            <person name="Hu Y."/>
            <person name="Huang H."/>
            <person name="Wei H."/>
            <person name="Zhang Y."/>
            <person name="Chusongsang P."/>
            <person name="Tanasarnprasert K."/>
            <person name="Hu X."/>
            <person name="Limpanont Y."/>
            <person name="Lv Z."/>
        </authorList>
    </citation>
    <scope>NUCLEOTIDE SEQUENCE</scope>
    <source>
        <strain evidence="2">LV_2022a</strain>
    </source>
</reference>
<dbReference type="Proteomes" id="UP001292079">
    <property type="component" value="Unassembled WGS sequence"/>
</dbReference>
<evidence type="ECO:0000313" key="2">
    <source>
        <dbReference type="EMBL" id="KAK4469905.1"/>
    </source>
</evidence>
<comment type="caution">
    <text evidence="2">The sequence shown here is derived from an EMBL/GenBank/DDBJ whole genome shotgun (WGS) entry which is preliminary data.</text>
</comment>
<feature type="compositionally biased region" description="Low complexity" evidence="1">
    <location>
        <begin position="647"/>
        <end position="656"/>
    </location>
</feature>
<reference evidence="2" key="1">
    <citation type="submission" date="2022-04" db="EMBL/GenBank/DDBJ databases">
        <authorList>
            <person name="Xu L."/>
            <person name="Lv Z."/>
        </authorList>
    </citation>
    <scope>NUCLEOTIDE SEQUENCE</scope>
    <source>
        <strain evidence="2">LV_2022a</strain>
    </source>
</reference>
<feature type="compositionally biased region" description="Polar residues" evidence="1">
    <location>
        <begin position="1693"/>
        <end position="1702"/>
    </location>
</feature>
<feature type="compositionally biased region" description="Polar residues" evidence="1">
    <location>
        <begin position="963"/>
        <end position="982"/>
    </location>
</feature>
<feature type="compositionally biased region" description="Basic and acidic residues" evidence="1">
    <location>
        <begin position="1703"/>
        <end position="1725"/>
    </location>
</feature>
<feature type="compositionally biased region" description="Basic and acidic residues" evidence="1">
    <location>
        <begin position="909"/>
        <end position="921"/>
    </location>
</feature>
<organism evidence="2 3">
    <name type="scientific">Schistosoma mekongi</name>
    <name type="common">Parasitic worm</name>
    <dbReference type="NCBI Taxonomy" id="38744"/>
    <lineage>
        <taxon>Eukaryota</taxon>
        <taxon>Metazoa</taxon>
        <taxon>Spiralia</taxon>
        <taxon>Lophotrochozoa</taxon>
        <taxon>Platyhelminthes</taxon>
        <taxon>Trematoda</taxon>
        <taxon>Digenea</taxon>
        <taxon>Strigeidida</taxon>
        <taxon>Schistosomatoidea</taxon>
        <taxon>Schistosomatidae</taxon>
        <taxon>Schistosoma</taxon>
    </lineage>
</organism>
<dbReference type="EMBL" id="JALJAT010000005">
    <property type="protein sequence ID" value="KAK4469905.1"/>
    <property type="molecule type" value="Genomic_DNA"/>
</dbReference>
<keyword evidence="3" id="KW-1185">Reference proteome</keyword>
<feature type="compositionally biased region" description="Low complexity" evidence="1">
    <location>
        <begin position="924"/>
        <end position="933"/>
    </location>
</feature>
<accession>A0AAE1Z9Y9</accession>
<feature type="region of interest" description="Disordered" evidence="1">
    <location>
        <begin position="1640"/>
        <end position="1738"/>
    </location>
</feature>
<gene>
    <name evidence="2" type="ORF">MN116_007409</name>
</gene>
<feature type="region of interest" description="Disordered" evidence="1">
    <location>
        <begin position="945"/>
        <end position="987"/>
    </location>
</feature>
<feature type="region of interest" description="Disordered" evidence="1">
    <location>
        <begin position="824"/>
        <end position="857"/>
    </location>
</feature>
<feature type="region of interest" description="Disordered" evidence="1">
    <location>
        <begin position="1575"/>
        <end position="1607"/>
    </location>
</feature>
<feature type="region of interest" description="Disordered" evidence="1">
    <location>
        <begin position="874"/>
        <end position="933"/>
    </location>
</feature>
<feature type="region of interest" description="Disordered" evidence="1">
    <location>
        <begin position="462"/>
        <end position="482"/>
    </location>
</feature>
<feature type="region of interest" description="Disordered" evidence="1">
    <location>
        <begin position="646"/>
        <end position="666"/>
    </location>
</feature>
<sequence length="1775" mass="197883">MSTHIFSTQCGADPSGSEISTTDSLIQEFQEFEAQVYSGTLFEQKCKTSTPNKNMDSLQNETNNLSIIRLDACSRKTSTNRSLQRKSDTNGISDVEVDSLDDEPTDSEDRINTVAKITGGKFQSEGNDSPMKRAAYSRIPQSLVRSNSIPKSHHSSKCDPSSIHNEATLGNNVTKTLSESVHSSNLVCPSSSLSLTRKLINSPNPNFVNSQNSVSESSLKQVELEEKLEEAMIIRKQQDDYIKQLQMYYDNLLTKHALAEVTIDQLRMGMRVGFGVNSGDTLSHSQANKPRSHSMQTLHNNNNNRLVSDENYSQVFGYHPTGYNDSRDNNNVHYSSTPLLEQQKHRLKRNSSAHDEKVLSTTSDSWETGLGCLSNSDRIVHRNDTSNINLISNHNDDKKSTCYNQDHITQHVMPNQSHFTKTSEPSSSPSSDFHSQLVNNPMKIPISQRRNTIINSCRIPQQQQTQLNIQPSPIRNPRSAVTESGIECNRNKLITDEEEFNNAPTIVNDDNNKQQNCSSDLTNGTQHSEKFITPTTPTVNVNTNLDDMLCGPEAVQMELLLRVADLQTRLSTMELCATQHRFIPEADLVTMQLDYGTLKNYYDLAKIRWSKDPQFDANKVLMGELNLMGSQLSKLGSYALSGVEAVSSPSSNLSSPEPLPTPQPTSISISDLPVNWKDLNLFKLSGQTSSGEHKPVKNTTDSGVLSSPSSLPSRSDHGRLSSVSPLHSPIVEESLSELESVYFELMQHYNKIKQLPMTTLRAEQLYNLMKRLYDLALTAENRSSIIASPDELERIFQLDGDTRKLSENLERAIALQKQLSNYQNYHSSESNSSSHNGAVPRTSETVDGKLNLPKENSAIKMSSTVSLSSYSRCDMQNNKKNSTHSNSFASQDSSSNQDSGLSTPPESSDGMKQDDPDDLHHHSSQPLQQHCHSSNKAFRLKRISNNSSSQTDNSSNTHKQSRSDSGLTTQSKAVRSSKQSVHGEQGKSLISKCPVELNYPVYDNDRHDKTVMVIKKSPAACSPTLSSSPTTKQRIDDLEKGIRLLKENLESLCLKADKCAPDDHVDNVKSSFSQKPYENAPPISSQHNNPPMSSINDSNIFAFPHTASSHFLKNNNKSIELTTSSGHPNILFSHPCSNISNNLLRSETQALDKSHCNLCSYPNVNEENFIENPNCKQRGFPPGRTYRRTLDRRLIACSQENDCYYLPPSVNKPSITNKAYAVSKSNRPTSRTLSNNSRKMSHDYGNSRDFSCSRIINCSQSNSTNTQQYSSCGLSRSVKYYSTYELNQPRGMNCSSSISSSSHSSTSSVSSEYSTVDSPTIGSHNSSIVSSSSDDDSKLHRSPKYKLNRRLSAHESFRQHNPLLNPVPKSIMRSDQSKSPHKSHRSTSLCKPDSYRPPLRSVTKIHGDYGSLNHLNSTPLNKYVTNSNTNPKFVHNLTNTFGGSVPVVSNLDTLREPLYPQHSVNQQSSRVYTAFDSVQRKPQIPFQPSLYFYPSTERILYSHPVQTQPVNYLGNRLERPSFSPFNPCNTSTSCMRTMTCSACGGSGQVFDHCNSDRLAEPPLIHPIIGLSPLYRKTSSSTRPKESRARPLRATHLYGDNSFSQSPPNLFENENPRKNVVFNSPYHHDNLRRIDQSTRLGSLSEDSHSKHKILSNHEHVSSCRPKYLHHPNKIGDNNNDDYNNNKNIGMMYSTEDNTSSATSIDKHSDLKKTFRRNTQDSTDKCSHPSKQSSSSSSTLLPTSLALQEILKAASSTGRLAQKLRCSLEDLCKTELK</sequence>
<feature type="compositionally biased region" description="Polar residues" evidence="1">
    <location>
        <begin position="874"/>
        <end position="884"/>
    </location>
</feature>
<feature type="compositionally biased region" description="Polar residues" evidence="1">
    <location>
        <begin position="1222"/>
        <end position="1238"/>
    </location>
</feature>
<feature type="compositionally biased region" description="Low complexity" evidence="1">
    <location>
        <begin position="824"/>
        <end position="836"/>
    </location>
</feature>
<feature type="region of interest" description="Disordered" evidence="1">
    <location>
        <begin position="1"/>
        <end position="21"/>
    </location>
</feature>
<feature type="compositionally biased region" description="Low complexity" evidence="1">
    <location>
        <begin position="1295"/>
        <end position="1314"/>
    </location>
</feature>
<feature type="region of interest" description="Disordered" evidence="1">
    <location>
        <begin position="687"/>
        <end position="724"/>
    </location>
</feature>
<evidence type="ECO:0000256" key="1">
    <source>
        <dbReference type="SAM" id="MobiDB-lite"/>
    </source>
</evidence>
<feature type="region of interest" description="Disordered" evidence="1">
    <location>
        <begin position="416"/>
        <end position="437"/>
    </location>
</feature>
<feature type="region of interest" description="Disordered" evidence="1">
    <location>
        <begin position="77"/>
        <end position="107"/>
    </location>
</feature>
<feature type="compositionally biased region" description="Low complexity" evidence="1">
    <location>
        <begin position="945"/>
        <end position="956"/>
    </location>
</feature>